<evidence type="ECO:0000256" key="1">
    <source>
        <dbReference type="ARBA" id="ARBA00007692"/>
    </source>
</evidence>
<dbReference type="PANTHER" id="PTHR13068">
    <property type="entry name" value="CGI-12 PROTEIN-RELATED"/>
    <property type="match status" value="1"/>
</dbReference>
<dbReference type="Proteomes" id="UP000593564">
    <property type="component" value="Unassembled WGS sequence"/>
</dbReference>
<keyword evidence="3" id="KW-0809">Transit peptide</keyword>
<dbReference type="InterPro" id="IPR038538">
    <property type="entry name" value="MTERF_sf"/>
</dbReference>
<evidence type="ECO:0000313" key="4">
    <source>
        <dbReference type="EMBL" id="KAF5946380.1"/>
    </source>
</evidence>
<evidence type="ECO:0000256" key="2">
    <source>
        <dbReference type="ARBA" id="ARBA00022472"/>
    </source>
</evidence>
<accession>A0A7J7H0A3</accession>
<comment type="similarity">
    <text evidence="1">Belongs to the mTERF family.</text>
</comment>
<dbReference type="EMBL" id="JACBKZ010000007">
    <property type="protein sequence ID" value="KAF5946380.1"/>
    <property type="molecule type" value="Genomic_DNA"/>
</dbReference>
<dbReference type="SMART" id="SM00733">
    <property type="entry name" value="Mterf"/>
    <property type="match status" value="6"/>
</dbReference>
<dbReference type="AlphaFoldDB" id="A0A7J7H0A3"/>
<dbReference type="InterPro" id="IPR003690">
    <property type="entry name" value="MTERF"/>
</dbReference>
<dbReference type="GO" id="GO:0003676">
    <property type="term" value="F:nucleic acid binding"/>
    <property type="evidence" value="ECO:0007669"/>
    <property type="project" value="InterPro"/>
</dbReference>
<sequence length="400" mass="45424">MKARFNAAVIQFRFLFRIPEIFVPLAFDSPSPKPPILKLCRYWTTFATTTAPSPLGETLDGKVAIQEVGGFPKDSTDVFRRWGCSDADILQIFHRRPALRKVGLANLQSKLNLLSALGLNSSDLVKVINCRPRLFSCRINRCFDERLEFLLKLFGSREVVVKAITRNPSLLTYDFHNKMKPVIATYDELGVSRKDLIPMLLSRPTLIPRTSLNDGKLDYIRKTGISKDSKMYKYVVTLIAISRIETIREKLANFEKFGFSEDEVFGLFGRSPLILTLSIDKVQRNMTFILGTMKLPASVVLGHPFLLFCNLEAVLKPRVLLAGKIQDMDLIPQIKGPAMLRALRMKEKRFVKAFVNCHPKDVSYELMKFYSNAKDVKRLAEASKTNVHKGFPYILEAGKL</sequence>
<protein>
    <submittedName>
        <fullName evidence="4">Uncharacterized protein</fullName>
    </submittedName>
</protein>
<comment type="caution">
    <text evidence="4">The sequence shown here is derived from an EMBL/GenBank/DDBJ whole genome shotgun (WGS) entry which is preliminary data.</text>
</comment>
<keyword evidence="2" id="KW-0806">Transcription termination</keyword>
<evidence type="ECO:0000313" key="5">
    <source>
        <dbReference type="Proteomes" id="UP000593564"/>
    </source>
</evidence>
<reference evidence="4 5" key="2">
    <citation type="submission" date="2020-07" db="EMBL/GenBank/DDBJ databases">
        <title>Genome assembly of wild tea tree DASZ reveals pedigree and selection history of tea varieties.</title>
        <authorList>
            <person name="Zhang W."/>
        </authorList>
    </citation>
    <scope>NUCLEOTIDE SEQUENCE [LARGE SCALE GENOMIC DNA]</scope>
    <source>
        <strain evidence="5">cv. G240</strain>
        <tissue evidence="4">Leaf</tissue>
    </source>
</reference>
<name>A0A7J7H0A3_CAMSI</name>
<dbReference type="Pfam" id="PF02536">
    <property type="entry name" value="mTERF"/>
    <property type="match status" value="1"/>
</dbReference>
<reference evidence="5" key="1">
    <citation type="journal article" date="2020" name="Nat. Commun.">
        <title>Genome assembly of wild tea tree DASZ reveals pedigree and selection history of tea varieties.</title>
        <authorList>
            <person name="Zhang W."/>
            <person name="Zhang Y."/>
            <person name="Qiu H."/>
            <person name="Guo Y."/>
            <person name="Wan H."/>
            <person name="Zhang X."/>
            <person name="Scossa F."/>
            <person name="Alseekh S."/>
            <person name="Zhang Q."/>
            <person name="Wang P."/>
            <person name="Xu L."/>
            <person name="Schmidt M.H."/>
            <person name="Jia X."/>
            <person name="Li D."/>
            <person name="Zhu A."/>
            <person name="Guo F."/>
            <person name="Chen W."/>
            <person name="Ni D."/>
            <person name="Usadel B."/>
            <person name="Fernie A.R."/>
            <person name="Wen W."/>
        </authorList>
    </citation>
    <scope>NUCLEOTIDE SEQUENCE [LARGE SCALE GENOMIC DNA]</scope>
    <source>
        <strain evidence="5">cv. G240</strain>
    </source>
</reference>
<proteinExistence type="inferred from homology"/>
<keyword evidence="2" id="KW-0805">Transcription regulation</keyword>
<keyword evidence="2" id="KW-0804">Transcription</keyword>
<dbReference type="Gene3D" id="1.25.70.10">
    <property type="entry name" value="Transcription termination factor 3, mitochondrial"/>
    <property type="match status" value="1"/>
</dbReference>
<organism evidence="4 5">
    <name type="scientific">Camellia sinensis</name>
    <name type="common">Tea plant</name>
    <name type="synonym">Thea sinensis</name>
    <dbReference type="NCBI Taxonomy" id="4442"/>
    <lineage>
        <taxon>Eukaryota</taxon>
        <taxon>Viridiplantae</taxon>
        <taxon>Streptophyta</taxon>
        <taxon>Embryophyta</taxon>
        <taxon>Tracheophyta</taxon>
        <taxon>Spermatophyta</taxon>
        <taxon>Magnoliopsida</taxon>
        <taxon>eudicotyledons</taxon>
        <taxon>Gunneridae</taxon>
        <taxon>Pentapetalae</taxon>
        <taxon>asterids</taxon>
        <taxon>Ericales</taxon>
        <taxon>Theaceae</taxon>
        <taxon>Camellia</taxon>
    </lineage>
</organism>
<dbReference type="PANTHER" id="PTHR13068:SF223">
    <property type="entry name" value="MITOCHONDRIAL TRANSCRIPTION TERMINATION FACTOR FAMILY PROTEIN"/>
    <property type="match status" value="1"/>
</dbReference>
<evidence type="ECO:0000256" key="3">
    <source>
        <dbReference type="ARBA" id="ARBA00022946"/>
    </source>
</evidence>
<dbReference type="FunFam" id="1.25.70.10:FF:000026">
    <property type="entry name" value="Mitochondrial transcription termination factor family protein"/>
    <property type="match status" value="1"/>
</dbReference>
<gene>
    <name evidence="4" type="ORF">HYC85_016608</name>
</gene>
<keyword evidence="5" id="KW-1185">Reference proteome</keyword>
<dbReference type="GO" id="GO:0006353">
    <property type="term" value="P:DNA-templated transcription termination"/>
    <property type="evidence" value="ECO:0007669"/>
    <property type="project" value="UniProtKB-KW"/>
</dbReference>